<evidence type="ECO:0000256" key="2">
    <source>
        <dbReference type="ARBA" id="ARBA00022448"/>
    </source>
</evidence>
<sequence>MGKKTSLKALSTLGLMALLVSVACGNSSTSTSSSPGGKIGGTVHVLAVWSGSEQESFMAVLKPFEDQTGIKVAYESTRDQDAVLTTRVTAGNPPELAAAPSPALLTRFAQQGKVVALDDIVDQSKLKSEYAKSWIDLGTINGKLYQIFSWASLKGLVWYDPKVWQAKGYTVPKTWNDMISLQNKMKADGTAPWCVGLESGAASGWPGSDWVKEIVLGQSGPSVYDSWWQGKTKWTSNEIKSAWTSWGNILGPNNANVYGGKNFMVSTNFADAGTPMFASPPKCNMHNQASFITDFFTKAVPTLKTGEDFNFFPLPSVNSKYDGAHVVSGDTFSVFKRTPQSEALIKYLATAEAQAIWVKRGGKISPNNKTNLSDYPDAISKQTAQLLTQSKIAKYDAGDLMPADMKNAYWTAVLNYVQDESKLDSILAGLDKVQASSNTG</sequence>
<gene>
    <name evidence="4" type="ORF">JF888_09280</name>
</gene>
<organism evidence="4 5">
    <name type="scientific">Candidatus Dormiibacter inghamiae</name>
    <dbReference type="NCBI Taxonomy" id="3127013"/>
    <lineage>
        <taxon>Bacteria</taxon>
        <taxon>Bacillati</taxon>
        <taxon>Candidatus Dormiibacterota</taxon>
        <taxon>Candidatus Dormibacteria</taxon>
        <taxon>Candidatus Dormibacterales</taxon>
        <taxon>Candidatus Dormibacteraceae</taxon>
        <taxon>Candidatus Dormiibacter</taxon>
    </lineage>
</organism>
<dbReference type="Proteomes" id="UP000620075">
    <property type="component" value="Unassembled WGS sequence"/>
</dbReference>
<evidence type="ECO:0000313" key="5">
    <source>
        <dbReference type="Proteomes" id="UP000620075"/>
    </source>
</evidence>
<protein>
    <submittedName>
        <fullName evidence="4">Carbohydrate ABC transporter substrate-binding protein</fullName>
    </submittedName>
</protein>
<dbReference type="InterPro" id="IPR050490">
    <property type="entry name" value="Bact_solute-bd_prot1"/>
</dbReference>
<feature type="signal peptide" evidence="3">
    <location>
        <begin position="1"/>
        <end position="25"/>
    </location>
</feature>
<keyword evidence="2" id="KW-0813">Transport</keyword>
<dbReference type="PANTHER" id="PTHR43649">
    <property type="entry name" value="ARABINOSE-BINDING PROTEIN-RELATED"/>
    <property type="match status" value="1"/>
</dbReference>
<comment type="caution">
    <text evidence="4">The sequence shown here is derived from an EMBL/GenBank/DDBJ whole genome shotgun (WGS) entry which is preliminary data.</text>
</comment>
<keyword evidence="3" id="KW-0732">Signal</keyword>
<dbReference type="PANTHER" id="PTHR43649:SF29">
    <property type="entry name" value="OSMOPROTECTIVE COMPOUNDS-BINDING PROTEIN GGTB"/>
    <property type="match status" value="1"/>
</dbReference>
<dbReference type="SUPFAM" id="SSF53850">
    <property type="entry name" value="Periplasmic binding protein-like II"/>
    <property type="match status" value="1"/>
</dbReference>
<reference evidence="4 5" key="1">
    <citation type="submission" date="2020-10" db="EMBL/GenBank/DDBJ databases">
        <title>Ca. Dormibacterota MAGs.</title>
        <authorList>
            <person name="Montgomery K."/>
        </authorList>
    </citation>
    <scope>NUCLEOTIDE SEQUENCE [LARGE SCALE GENOMIC DNA]</scope>
    <source>
        <strain evidence="4">SC8811_S16_3</strain>
    </source>
</reference>
<dbReference type="Gene3D" id="3.40.190.10">
    <property type="entry name" value="Periplasmic binding protein-like II"/>
    <property type="match status" value="2"/>
</dbReference>
<evidence type="ECO:0000256" key="1">
    <source>
        <dbReference type="ARBA" id="ARBA00008520"/>
    </source>
</evidence>
<dbReference type="PROSITE" id="PS51257">
    <property type="entry name" value="PROKAR_LIPOPROTEIN"/>
    <property type="match status" value="1"/>
</dbReference>
<dbReference type="AlphaFoldDB" id="A0A934KGY5"/>
<feature type="chain" id="PRO_5037366872" evidence="3">
    <location>
        <begin position="26"/>
        <end position="440"/>
    </location>
</feature>
<evidence type="ECO:0000313" key="4">
    <source>
        <dbReference type="EMBL" id="MBJ7603362.1"/>
    </source>
</evidence>
<comment type="similarity">
    <text evidence="1">Belongs to the bacterial solute-binding protein 1 family.</text>
</comment>
<evidence type="ECO:0000256" key="3">
    <source>
        <dbReference type="SAM" id="SignalP"/>
    </source>
</evidence>
<name>A0A934KGY5_9BACT</name>
<accession>A0A934KGY5</accession>
<dbReference type="EMBL" id="JAEKNQ010000035">
    <property type="protein sequence ID" value="MBJ7603362.1"/>
    <property type="molecule type" value="Genomic_DNA"/>
</dbReference>
<dbReference type="RefSeq" id="WP_338179250.1">
    <property type="nucleotide sequence ID" value="NZ_JAEKNQ010000035.1"/>
</dbReference>
<proteinExistence type="inferred from homology"/>